<dbReference type="EMBL" id="HE575317">
    <property type="protein sequence ID" value="CCC90199.1"/>
    <property type="molecule type" value="Genomic_DNA"/>
</dbReference>
<dbReference type="VEuPathDB" id="TriTrypDB:TcIL3000_4_2920"/>
<name>G0ULE4_TRYCI</name>
<dbReference type="PANTHER" id="PTHR11082:SF31">
    <property type="entry name" value="TRNA-DIHYDROURIDINE(20A_20B) SYNTHASE [NAD(P)+]-LIKE"/>
    <property type="match status" value="1"/>
</dbReference>
<dbReference type="GO" id="GO:0017150">
    <property type="term" value="F:tRNA dihydrouridine synthase activity"/>
    <property type="evidence" value="ECO:0007669"/>
    <property type="project" value="InterPro"/>
</dbReference>
<keyword evidence="2" id="KW-0285">Flavoprotein</keyword>
<dbReference type="GO" id="GO:0050660">
    <property type="term" value="F:flavin adenine dinucleotide binding"/>
    <property type="evidence" value="ECO:0007669"/>
    <property type="project" value="InterPro"/>
</dbReference>
<dbReference type="PROSITE" id="PS01136">
    <property type="entry name" value="UPF0034"/>
    <property type="match status" value="1"/>
</dbReference>
<reference evidence="8" key="1">
    <citation type="journal article" date="2012" name="Proc. Natl. Acad. Sci. U.S.A.">
        <title>Antigenic diversity is generated by distinct evolutionary mechanisms in African trypanosome species.</title>
        <authorList>
            <person name="Jackson A.P."/>
            <person name="Berry A."/>
            <person name="Aslett M."/>
            <person name="Allison H.C."/>
            <person name="Burton P."/>
            <person name="Vavrova-Anderson J."/>
            <person name="Brown R."/>
            <person name="Browne H."/>
            <person name="Corton N."/>
            <person name="Hauser H."/>
            <person name="Gamble J."/>
            <person name="Gilderthorp R."/>
            <person name="Marcello L."/>
            <person name="McQuillan J."/>
            <person name="Otto T.D."/>
            <person name="Quail M.A."/>
            <person name="Sanders M.J."/>
            <person name="van Tonder A."/>
            <person name="Ginger M.L."/>
            <person name="Field M.C."/>
            <person name="Barry J.D."/>
            <person name="Hertz-Fowler C."/>
            <person name="Berriman M."/>
        </authorList>
    </citation>
    <scope>NUCLEOTIDE SEQUENCE</scope>
    <source>
        <strain evidence="8">IL3000</strain>
    </source>
</reference>
<evidence type="ECO:0000256" key="2">
    <source>
        <dbReference type="ARBA" id="ARBA00022630"/>
    </source>
</evidence>
<keyword evidence="5" id="KW-0560">Oxidoreductase</keyword>
<evidence type="ECO:0000259" key="7">
    <source>
        <dbReference type="Pfam" id="PF01207"/>
    </source>
</evidence>
<keyword evidence="4" id="KW-0819">tRNA processing</keyword>
<dbReference type="Pfam" id="PF01207">
    <property type="entry name" value="Dus"/>
    <property type="match status" value="1"/>
</dbReference>
<dbReference type="AlphaFoldDB" id="G0ULE4"/>
<keyword evidence="3" id="KW-0288">FMN</keyword>
<evidence type="ECO:0000256" key="3">
    <source>
        <dbReference type="ARBA" id="ARBA00022643"/>
    </source>
</evidence>
<dbReference type="InterPro" id="IPR018517">
    <property type="entry name" value="tRNA_hU_synthase_CS"/>
</dbReference>
<dbReference type="FunFam" id="3.20.20.70:FF:000221">
    <property type="entry name" value="tRNA-dihydrouridine synthase"/>
    <property type="match status" value="1"/>
</dbReference>
<dbReference type="Gene3D" id="3.20.20.70">
    <property type="entry name" value="Aldolase class I"/>
    <property type="match status" value="1"/>
</dbReference>
<evidence type="ECO:0000256" key="4">
    <source>
        <dbReference type="ARBA" id="ARBA00022694"/>
    </source>
</evidence>
<organism evidence="8">
    <name type="scientific">Trypanosoma congolense (strain IL3000)</name>
    <dbReference type="NCBI Taxonomy" id="1068625"/>
    <lineage>
        <taxon>Eukaryota</taxon>
        <taxon>Discoba</taxon>
        <taxon>Euglenozoa</taxon>
        <taxon>Kinetoplastea</taxon>
        <taxon>Metakinetoplastina</taxon>
        <taxon>Trypanosomatida</taxon>
        <taxon>Trypanosomatidae</taxon>
        <taxon>Trypanosoma</taxon>
        <taxon>Nannomonas</taxon>
    </lineage>
</organism>
<dbReference type="SUPFAM" id="SSF51395">
    <property type="entry name" value="FMN-linked oxidoreductases"/>
    <property type="match status" value="1"/>
</dbReference>
<comment type="cofactor">
    <cofactor evidence="1">
        <name>FMN</name>
        <dbReference type="ChEBI" id="CHEBI:58210"/>
    </cofactor>
</comment>
<dbReference type="PANTHER" id="PTHR11082">
    <property type="entry name" value="TRNA-DIHYDROURIDINE SYNTHASE"/>
    <property type="match status" value="1"/>
</dbReference>
<dbReference type="InterPro" id="IPR035587">
    <property type="entry name" value="DUS-like_FMN-bd"/>
</dbReference>
<evidence type="ECO:0000256" key="6">
    <source>
        <dbReference type="SAM" id="MobiDB-lite"/>
    </source>
</evidence>
<gene>
    <name evidence="8" type="ORF">TCIL3000_4_2920</name>
</gene>
<accession>G0ULE4</accession>
<protein>
    <submittedName>
        <fullName evidence="8">Putative tRNA-dihydrouridine synthase 4</fullName>
    </submittedName>
</protein>
<evidence type="ECO:0000313" key="8">
    <source>
        <dbReference type="EMBL" id="CCC90199.1"/>
    </source>
</evidence>
<dbReference type="GO" id="GO:0005737">
    <property type="term" value="C:cytoplasm"/>
    <property type="evidence" value="ECO:0007669"/>
    <property type="project" value="UniProtKB-ARBA"/>
</dbReference>
<sequence length="418" mass="45260">MCAAGHAPCGRTDIAAMLRDAQSITSKIISEAPELLHPPVEVAQCEWTRRYLEKAYNSILKIQAPMVRCSRPAFRKLCRLWGTNISYTHMIMADGFTRSEAARQAEFSIYSGETHLITQLTSTSGPTAAVAAAIVAPWSDAIDLNCGCPQRDVITEGLGAALLKRPDIVADTVRCVRNALEGGTELPCVVKMRVNDDVRLSVDFARQCEAAGAAWVTVHGRTPNCSSHAPVRFDAIRTIRETLNIPVVANGGIRDPDTAVRAALVTGVGGVMSGTGLLANPSCFYVPGADEHLHFKARRGDPCPGQGLYEEDNGEGERQQGKKKRLLSTETADGRKHDAAWPQGTQQCPLEVISDFIRLSCVTDLGSKATAMHLLKMGGAYLSPTERTFIADMHSSFSVISAFQNLGLYIKEGKFQVM</sequence>
<dbReference type="InterPro" id="IPR013785">
    <property type="entry name" value="Aldolase_TIM"/>
</dbReference>
<proteinExistence type="predicted"/>
<dbReference type="CDD" id="cd02801">
    <property type="entry name" value="DUS_like_FMN"/>
    <property type="match status" value="1"/>
</dbReference>
<feature type="domain" description="DUS-like FMN-binding" evidence="7">
    <location>
        <begin position="63"/>
        <end position="285"/>
    </location>
</feature>
<feature type="region of interest" description="Disordered" evidence="6">
    <location>
        <begin position="304"/>
        <end position="342"/>
    </location>
</feature>
<evidence type="ECO:0000256" key="1">
    <source>
        <dbReference type="ARBA" id="ARBA00001917"/>
    </source>
</evidence>
<evidence type="ECO:0000256" key="5">
    <source>
        <dbReference type="ARBA" id="ARBA00023002"/>
    </source>
</evidence>